<dbReference type="OrthoDB" id="445107at2759"/>
<evidence type="ECO:0000313" key="5">
    <source>
        <dbReference type="EMBL" id="CAE8716346.1"/>
    </source>
</evidence>
<accession>A0A813FEW7</accession>
<dbReference type="EMBL" id="CAJNNV010024647">
    <property type="protein sequence ID" value="CAE8610365.1"/>
    <property type="molecule type" value="Genomic_DNA"/>
</dbReference>
<feature type="compositionally biased region" description="Low complexity" evidence="2">
    <location>
        <begin position="99"/>
        <end position="112"/>
    </location>
</feature>
<evidence type="ECO:0000256" key="1">
    <source>
        <dbReference type="PROSITE-ProRule" id="PRU00175"/>
    </source>
</evidence>
<dbReference type="AlphaFoldDB" id="A0A813FEW7"/>
<keyword evidence="1" id="KW-0479">Metal-binding</keyword>
<dbReference type="GO" id="GO:0008270">
    <property type="term" value="F:zinc ion binding"/>
    <property type="evidence" value="ECO:0007669"/>
    <property type="project" value="UniProtKB-KW"/>
</dbReference>
<keyword evidence="1" id="KW-0862">Zinc</keyword>
<evidence type="ECO:0000313" key="6">
    <source>
        <dbReference type="Proteomes" id="UP000654075"/>
    </source>
</evidence>
<keyword evidence="6" id="KW-1185">Reference proteome</keyword>
<dbReference type="PANTHER" id="PTHR22696">
    <property type="entry name" value="E3 UBIQUITIN-PROTEIN LIGASE RNF26"/>
    <property type="match status" value="1"/>
</dbReference>
<keyword evidence="1" id="KW-0863">Zinc-finger</keyword>
<dbReference type="PROSITE" id="PS50089">
    <property type="entry name" value="ZF_RING_2"/>
    <property type="match status" value="1"/>
</dbReference>
<dbReference type="PANTHER" id="PTHR22696:SF1">
    <property type="entry name" value="E3 UBIQUITIN-PROTEIN LIGASE RNF26"/>
    <property type="match status" value="1"/>
</dbReference>
<gene>
    <name evidence="4" type="ORF">PGLA1383_LOCUS28192</name>
    <name evidence="5" type="ORF">PGLA2088_LOCUS39018</name>
</gene>
<comment type="caution">
    <text evidence="4">The sequence shown here is derived from an EMBL/GenBank/DDBJ whole genome shotgun (WGS) entry which is preliminary data.</text>
</comment>
<feature type="non-terminal residue" evidence="4">
    <location>
        <position position="1"/>
    </location>
</feature>
<dbReference type="EMBL" id="CAJNNW010032947">
    <property type="protein sequence ID" value="CAE8716346.1"/>
    <property type="molecule type" value="Genomic_DNA"/>
</dbReference>
<dbReference type="GO" id="GO:0016567">
    <property type="term" value="P:protein ubiquitination"/>
    <property type="evidence" value="ECO:0007669"/>
    <property type="project" value="TreeGrafter"/>
</dbReference>
<dbReference type="Proteomes" id="UP000626109">
    <property type="component" value="Unassembled WGS sequence"/>
</dbReference>
<dbReference type="Pfam" id="PF13920">
    <property type="entry name" value="zf-C3HC4_3"/>
    <property type="match status" value="1"/>
</dbReference>
<evidence type="ECO:0000256" key="2">
    <source>
        <dbReference type="SAM" id="MobiDB-lite"/>
    </source>
</evidence>
<sequence>ASRDGDLEVVLRLLYTNPFISQQELRDSLWESVRLRRLEVLRSLLEFRVDPACQPSPGLSEAPRALRHMPWTPLLALAVDGSSERAELVAELLSASGGAKSASSRRSGGVSKAEPRKLITAAPTLTTLTPTLTTLSGDQGKAEGSSLLLALAAASSSSEREARLGGCRTKDLAPLEVELEALLQAVRGHRQRALEHQLQSVQRRHEEACRGRQDLEEEQCCVICSELAKTVLFLPCRHLCSCKDCADQLQLCPICRASITDKVTCIRP</sequence>
<dbReference type="GO" id="GO:0061630">
    <property type="term" value="F:ubiquitin protein ligase activity"/>
    <property type="evidence" value="ECO:0007669"/>
    <property type="project" value="TreeGrafter"/>
</dbReference>
<feature type="region of interest" description="Disordered" evidence="2">
    <location>
        <begin position="99"/>
        <end position="125"/>
    </location>
</feature>
<organism evidence="4 6">
    <name type="scientific">Polarella glacialis</name>
    <name type="common">Dinoflagellate</name>
    <dbReference type="NCBI Taxonomy" id="89957"/>
    <lineage>
        <taxon>Eukaryota</taxon>
        <taxon>Sar</taxon>
        <taxon>Alveolata</taxon>
        <taxon>Dinophyceae</taxon>
        <taxon>Suessiales</taxon>
        <taxon>Suessiaceae</taxon>
        <taxon>Polarella</taxon>
    </lineage>
</organism>
<proteinExistence type="predicted"/>
<dbReference type="InterPro" id="IPR013083">
    <property type="entry name" value="Znf_RING/FYVE/PHD"/>
</dbReference>
<evidence type="ECO:0000259" key="3">
    <source>
        <dbReference type="PROSITE" id="PS50089"/>
    </source>
</evidence>
<dbReference type="InterPro" id="IPR001841">
    <property type="entry name" value="Znf_RING"/>
</dbReference>
<dbReference type="GO" id="GO:0006511">
    <property type="term" value="P:ubiquitin-dependent protein catabolic process"/>
    <property type="evidence" value="ECO:0007669"/>
    <property type="project" value="TreeGrafter"/>
</dbReference>
<name>A0A813FEW7_POLGL</name>
<dbReference type="SUPFAM" id="SSF57850">
    <property type="entry name" value="RING/U-box"/>
    <property type="match status" value="1"/>
</dbReference>
<dbReference type="Proteomes" id="UP000654075">
    <property type="component" value="Unassembled WGS sequence"/>
</dbReference>
<evidence type="ECO:0000313" key="4">
    <source>
        <dbReference type="EMBL" id="CAE8610365.1"/>
    </source>
</evidence>
<protein>
    <recommendedName>
        <fullName evidence="3">RING-type domain-containing protein</fullName>
    </recommendedName>
</protein>
<feature type="domain" description="RING-type" evidence="3">
    <location>
        <begin position="221"/>
        <end position="256"/>
    </location>
</feature>
<reference evidence="4" key="1">
    <citation type="submission" date="2021-02" db="EMBL/GenBank/DDBJ databases">
        <authorList>
            <person name="Dougan E. K."/>
            <person name="Rhodes N."/>
            <person name="Thang M."/>
            <person name="Chan C."/>
        </authorList>
    </citation>
    <scope>NUCLEOTIDE SEQUENCE</scope>
</reference>
<dbReference type="Gene3D" id="3.30.40.10">
    <property type="entry name" value="Zinc/RING finger domain, C3HC4 (zinc finger)"/>
    <property type="match status" value="1"/>
</dbReference>